<evidence type="ECO:0000256" key="1">
    <source>
        <dbReference type="SAM" id="SignalP"/>
    </source>
</evidence>
<sequence>MMKLYIALAAIPGISLAIPAPVPQSSDPVRILPPQWEFTLASYEGPGCPQPDGKDRETRLTYGQNTVDGSEIYYWFAAYPKIKAAVGDDVDEAHSWCETTIDYQEFTTYEKDKPAADYNFRLHKNASRIISTYDLEEGVTAEWKFSYKINGKEVVDELSVDGPITKLPYQYELATEAPEDSEPVPASKCGATSFTYRTDLYVKANKEGAKGVVQGELITQTDGSKFNYGIQQGFSYDFQKCTK</sequence>
<dbReference type="OrthoDB" id="3735213at2759"/>
<evidence type="ECO:0000313" key="2">
    <source>
        <dbReference type="EMBL" id="CAI6334772.1"/>
    </source>
</evidence>
<feature type="chain" id="PRO_5040982739" evidence="1">
    <location>
        <begin position="18"/>
        <end position="243"/>
    </location>
</feature>
<dbReference type="EMBL" id="CAOQHR010000005">
    <property type="protein sequence ID" value="CAI6334772.1"/>
    <property type="molecule type" value="Genomic_DNA"/>
</dbReference>
<organism evidence="2 3">
    <name type="scientific">Periconia digitata</name>
    <dbReference type="NCBI Taxonomy" id="1303443"/>
    <lineage>
        <taxon>Eukaryota</taxon>
        <taxon>Fungi</taxon>
        <taxon>Dikarya</taxon>
        <taxon>Ascomycota</taxon>
        <taxon>Pezizomycotina</taxon>
        <taxon>Dothideomycetes</taxon>
        <taxon>Pleosporomycetidae</taxon>
        <taxon>Pleosporales</taxon>
        <taxon>Massarineae</taxon>
        <taxon>Periconiaceae</taxon>
        <taxon>Periconia</taxon>
    </lineage>
</organism>
<feature type="signal peptide" evidence="1">
    <location>
        <begin position="1"/>
        <end position="17"/>
    </location>
</feature>
<accession>A0A9W4UHF8</accession>
<dbReference type="AlphaFoldDB" id="A0A9W4UHF8"/>
<proteinExistence type="predicted"/>
<reference evidence="2" key="1">
    <citation type="submission" date="2023-01" db="EMBL/GenBank/DDBJ databases">
        <authorList>
            <person name="Van Ghelder C."/>
            <person name="Rancurel C."/>
        </authorList>
    </citation>
    <scope>NUCLEOTIDE SEQUENCE</scope>
    <source>
        <strain evidence="2">CNCM I-4278</strain>
    </source>
</reference>
<gene>
    <name evidence="2" type="ORF">PDIGIT_LOCUS7840</name>
</gene>
<keyword evidence="1" id="KW-0732">Signal</keyword>
<protein>
    <submittedName>
        <fullName evidence="2">Uncharacterized protein</fullName>
    </submittedName>
</protein>
<evidence type="ECO:0000313" key="3">
    <source>
        <dbReference type="Proteomes" id="UP001152607"/>
    </source>
</evidence>
<keyword evidence="3" id="KW-1185">Reference proteome</keyword>
<comment type="caution">
    <text evidence="2">The sequence shown here is derived from an EMBL/GenBank/DDBJ whole genome shotgun (WGS) entry which is preliminary data.</text>
</comment>
<dbReference type="Proteomes" id="UP001152607">
    <property type="component" value="Unassembled WGS sequence"/>
</dbReference>
<name>A0A9W4UHF8_9PLEO</name>